<organism evidence="2">
    <name type="scientific">Tanacetum cinerariifolium</name>
    <name type="common">Dalmatian daisy</name>
    <name type="synonym">Chrysanthemum cinerariifolium</name>
    <dbReference type="NCBI Taxonomy" id="118510"/>
    <lineage>
        <taxon>Eukaryota</taxon>
        <taxon>Viridiplantae</taxon>
        <taxon>Streptophyta</taxon>
        <taxon>Embryophyta</taxon>
        <taxon>Tracheophyta</taxon>
        <taxon>Spermatophyta</taxon>
        <taxon>Magnoliopsida</taxon>
        <taxon>eudicotyledons</taxon>
        <taxon>Gunneridae</taxon>
        <taxon>Pentapetalae</taxon>
        <taxon>asterids</taxon>
        <taxon>campanulids</taxon>
        <taxon>Asterales</taxon>
        <taxon>Asteraceae</taxon>
        <taxon>Asteroideae</taxon>
        <taxon>Anthemideae</taxon>
        <taxon>Anthemidinae</taxon>
        <taxon>Tanacetum</taxon>
    </lineage>
</organism>
<evidence type="ECO:0000259" key="1">
    <source>
        <dbReference type="Pfam" id="PF13966"/>
    </source>
</evidence>
<dbReference type="AlphaFoldDB" id="A0A699K3F5"/>
<dbReference type="InterPro" id="IPR026960">
    <property type="entry name" value="RVT-Znf"/>
</dbReference>
<keyword evidence="2" id="KW-0695">RNA-directed DNA polymerase</keyword>
<reference evidence="2" key="1">
    <citation type="journal article" date="2019" name="Sci. Rep.">
        <title>Draft genome of Tanacetum cinerariifolium, the natural source of mosquito coil.</title>
        <authorList>
            <person name="Yamashiro T."/>
            <person name="Shiraishi A."/>
            <person name="Satake H."/>
            <person name="Nakayama K."/>
        </authorList>
    </citation>
    <scope>NUCLEOTIDE SEQUENCE</scope>
</reference>
<accession>A0A699K3F5</accession>
<comment type="caution">
    <text evidence="2">The sequence shown here is derived from an EMBL/GenBank/DDBJ whole genome shotgun (WGS) entry which is preliminary data.</text>
</comment>
<name>A0A699K3F5_TANCI</name>
<dbReference type="GO" id="GO:0003964">
    <property type="term" value="F:RNA-directed DNA polymerase activity"/>
    <property type="evidence" value="ECO:0007669"/>
    <property type="project" value="UniProtKB-KW"/>
</dbReference>
<feature type="domain" description="Reverse transcriptase zinc-binding" evidence="1">
    <location>
        <begin position="47"/>
        <end position="112"/>
    </location>
</feature>
<protein>
    <submittedName>
        <fullName evidence="2">RNA-directed DNA polymerase, eukaryota</fullName>
    </submittedName>
</protein>
<evidence type="ECO:0000313" key="2">
    <source>
        <dbReference type="EMBL" id="GFA73468.1"/>
    </source>
</evidence>
<dbReference type="PANTHER" id="PTHR33116">
    <property type="entry name" value="REVERSE TRANSCRIPTASE ZINC-BINDING DOMAIN-CONTAINING PROTEIN-RELATED-RELATED"/>
    <property type="match status" value="1"/>
</dbReference>
<sequence>HPVVEILDTVSLSPSLDRWVCSLSSNDDFSVKDARTNIDDMFLPSYNDSTRWVNGVPIKINIFAWRARRDCLPTRLNLIRRGVTLETASCPICLAWEEDASHVFFRCPLAQAVLRRICRWWEVIWQPWTSFSEWLAWFSDIRLASKVKSLLEGVFMVAWWAIWGFRNRSIFEISPPNRSVIFDDIVVFSGDLLKKEDDDLFEEERGWL</sequence>
<feature type="non-terminal residue" evidence="2">
    <location>
        <position position="1"/>
    </location>
</feature>
<dbReference type="EMBL" id="BKCJ010477903">
    <property type="protein sequence ID" value="GFA73468.1"/>
    <property type="molecule type" value="Genomic_DNA"/>
</dbReference>
<dbReference type="Pfam" id="PF13966">
    <property type="entry name" value="zf-RVT"/>
    <property type="match status" value="1"/>
</dbReference>
<gene>
    <name evidence="2" type="ORF">Tci_645440</name>
</gene>
<keyword evidence="2" id="KW-0548">Nucleotidyltransferase</keyword>
<keyword evidence="2" id="KW-0808">Transferase</keyword>
<dbReference type="PANTHER" id="PTHR33116:SF79">
    <property type="entry name" value="REVERSE TRANSCRIPTASE DOMAIN, ZINC FINGER, CCHC-TYPE-RELATED"/>
    <property type="match status" value="1"/>
</dbReference>
<proteinExistence type="predicted"/>